<dbReference type="RefSeq" id="WP_036788818.1">
    <property type="nucleotide sequence ID" value="NZ_JQZV01000003.1"/>
</dbReference>
<sequence>MIEIDGAIVSRDVIETYFCCDLEACKGACCIEGESGAPLEENELPKIAECYDVVREYLPEKHLNYLEQNGPAYRDSDGDLVTSIIGGRDCVFSLSEENGWCRCAFEKAYTENKQRSFYKPVSCHLYPVRLTEYSSFTAVNYHEWEICKPALVKGKKLNMRVYQFLKEPLIRRFGKEWYYKLEEIADEMLNTSHKDTHR</sequence>
<dbReference type="Proteomes" id="UP000030101">
    <property type="component" value="Unassembled WGS sequence"/>
</dbReference>
<evidence type="ECO:0008006" key="4">
    <source>
        <dbReference type="Google" id="ProtNLM"/>
    </source>
</evidence>
<accession>A0ABR4XMQ7</accession>
<organism evidence="2 3">
    <name type="scientific">Porphyromonas canoris</name>
    <dbReference type="NCBI Taxonomy" id="36875"/>
    <lineage>
        <taxon>Bacteria</taxon>
        <taxon>Pseudomonadati</taxon>
        <taxon>Bacteroidota</taxon>
        <taxon>Bacteroidia</taxon>
        <taxon>Bacteroidales</taxon>
        <taxon>Porphyromonadaceae</taxon>
        <taxon>Porphyromonas</taxon>
    </lineage>
</organism>
<comment type="similarity">
    <text evidence="1">Belongs to the Rv0495c family.</text>
</comment>
<protein>
    <recommendedName>
        <fullName evidence="4">DUF3109 family protein</fullName>
    </recommendedName>
</protein>
<reference evidence="2 3" key="1">
    <citation type="submission" date="2014-08" db="EMBL/GenBank/DDBJ databases">
        <title>Porphyromonas canoris strain:OH2762 Genome sequencing.</title>
        <authorList>
            <person name="Wallis C."/>
            <person name="Deusch O."/>
            <person name="O'Flynn C."/>
            <person name="Davis I."/>
            <person name="Jospin G."/>
            <person name="Darling A.E."/>
            <person name="Coil D.A."/>
            <person name="Alexiev A."/>
            <person name="Horsfall A."/>
            <person name="Kirkwood N."/>
            <person name="Harris S."/>
            <person name="Eisen J.A."/>
        </authorList>
    </citation>
    <scope>NUCLEOTIDE SEQUENCE [LARGE SCALE GENOMIC DNA]</scope>
    <source>
        <strain evidence="3">COT-108 OH2762</strain>
    </source>
</reference>
<evidence type="ECO:0000313" key="2">
    <source>
        <dbReference type="EMBL" id="KGN93376.1"/>
    </source>
</evidence>
<evidence type="ECO:0000313" key="3">
    <source>
        <dbReference type="Proteomes" id="UP000030101"/>
    </source>
</evidence>
<dbReference type="InterPro" id="IPR021458">
    <property type="entry name" value="Rv0495c"/>
</dbReference>
<keyword evidence="3" id="KW-1185">Reference proteome</keyword>
<dbReference type="EMBL" id="JQZV01000003">
    <property type="protein sequence ID" value="KGN93376.1"/>
    <property type="molecule type" value="Genomic_DNA"/>
</dbReference>
<gene>
    <name evidence="2" type="ORF">HQ43_01675</name>
</gene>
<evidence type="ECO:0000256" key="1">
    <source>
        <dbReference type="ARBA" id="ARBA00093770"/>
    </source>
</evidence>
<name>A0ABR4XMQ7_9PORP</name>
<proteinExistence type="inferred from homology"/>
<comment type="caution">
    <text evidence="2">The sequence shown here is derived from an EMBL/GenBank/DDBJ whole genome shotgun (WGS) entry which is preliminary data.</text>
</comment>
<dbReference type="Pfam" id="PF11307">
    <property type="entry name" value="DUF3109"/>
    <property type="match status" value="1"/>
</dbReference>